<dbReference type="Proteomes" id="UP000286910">
    <property type="component" value="Unassembled WGS sequence"/>
</dbReference>
<dbReference type="GO" id="GO:0009298">
    <property type="term" value="P:GDP-mannose biosynthetic process"/>
    <property type="evidence" value="ECO:0007669"/>
    <property type="project" value="TreeGrafter"/>
</dbReference>
<dbReference type="PANTHER" id="PTHR46390">
    <property type="entry name" value="MANNOSE-1-PHOSPHATE GUANYLYLTRANSFERASE"/>
    <property type="match status" value="1"/>
</dbReference>
<dbReference type="PANTHER" id="PTHR46390:SF1">
    <property type="entry name" value="MANNOSE-1-PHOSPHATE GUANYLYLTRANSFERASE"/>
    <property type="match status" value="1"/>
</dbReference>
<dbReference type="Pfam" id="PF00483">
    <property type="entry name" value="NTP_transferase"/>
    <property type="match status" value="1"/>
</dbReference>
<evidence type="ECO:0000259" key="2">
    <source>
        <dbReference type="Pfam" id="PF22640"/>
    </source>
</evidence>
<dbReference type="EMBL" id="PELR01000382">
    <property type="protein sequence ID" value="RTH00713.1"/>
    <property type="molecule type" value="Genomic_DNA"/>
</dbReference>
<feature type="domain" description="MannoseP isomerase/GMP-like beta-helix" evidence="2">
    <location>
        <begin position="265"/>
        <end position="319"/>
    </location>
</feature>
<dbReference type="InterPro" id="IPR049577">
    <property type="entry name" value="GMPP_N"/>
</dbReference>
<dbReference type="InterPro" id="IPR029044">
    <property type="entry name" value="Nucleotide-diphossugar_trans"/>
</dbReference>
<dbReference type="SUPFAM" id="SSF53448">
    <property type="entry name" value="Nucleotide-diphospho-sugar transferases"/>
    <property type="match status" value="1"/>
</dbReference>
<evidence type="ECO:0000313" key="4">
    <source>
        <dbReference type="Proteomes" id="UP000286910"/>
    </source>
</evidence>
<evidence type="ECO:0000259" key="1">
    <source>
        <dbReference type="Pfam" id="PF00483"/>
    </source>
</evidence>
<dbReference type="RefSeq" id="WP_126178474.1">
    <property type="nucleotide sequence ID" value="NZ_PELN01000367.1"/>
</dbReference>
<dbReference type="InterPro" id="IPR054566">
    <property type="entry name" value="ManC/GMP-like_b-helix"/>
</dbReference>
<dbReference type="CDD" id="cd02509">
    <property type="entry name" value="GDP-M1P_Guanylyltransferase"/>
    <property type="match status" value="1"/>
</dbReference>
<evidence type="ECO:0000313" key="3">
    <source>
        <dbReference type="EMBL" id="RTH00713.1"/>
    </source>
</evidence>
<sequence length="329" mass="37296">MRRYAVILAGGRGERFWPLSRPERPKPFLRLFGNQTLLEATFARLRSIFTPERIFVVVPPPLVALVRTELPELPPENVLVEPEPRDTAYAVLFALQHLGEGIVAFFPADHFVGNEEAFREDVNLALEVAEEREGLVALGVLPSYPATGYGYLEQGEEVRQRVFRVRRFVEKPPREKAMQLYRSGRHYWNAGIFFGGKEVWIEEFARHAPDILKGEVPKASVDHALMEKSQRVYMITASFPWDDLGDWLALERHLKGEGQNLALARHVGMDTKGVIVYASGDELVVTLGLENLLIVREGRVTLIAHKERIQDLKALLRELEKLGEPTVDG</sequence>
<comment type="caution">
    <text evidence="3">The sequence shown here is derived from an EMBL/GenBank/DDBJ whole genome shotgun (WGS) entry which is preliminary data.</text>
</comment>
<proteinExistence type="predicted"/>
<name>A0A430R050_THESC</name>
<accession>A0A430R050</accession>
<dbReference type="SUPFAM" id="SSF159283">
    <property type="entry name" value="Guanosine diphospho-D-mannose pyrophosphorylase/mannose-6-phosphate isomerase linker domain"/>
    <property type="match status" value="1"/>
</dbReference>
<reference evidence="3 4" key="1">
    <citation type="journal article" date="2019" name="Extremophiles">
        <title>Biogeography of thermophiles and predominance of Thermus scotoductus in domestic water heaters.</title>
        <authorList>
            <person name="Wilpiszeski R.L."/>
            <person name="Zhang Z."/>
            <person name="House C.H."/>
        </authorList>
    </citation>
    <scope>NUCLEOTIDE SEQUENCE [LARGE SCALE GENOMIC DNA]</scope>
    <source>
        <strain evidence="3 4">32_S32</strain>
    </source>
</reference>
<keyword evidence="3" id="KW-0808">Transferase</keyword>
<protein>
    <submittedName>
        <fullName evidence="3">Mannose-1-phosphate guanylyltransferase</fullName>
    </submittedName>
</protein>
<dbReference type="InterPro" id="IPR051161">
    <property type="entry name" value="Mannose-6P_isomerase_type2"/>
</dbReference>
<dbReference type="AlphaFoldDB" id="A0A430R050"/>
<feature type="domain" description="Nucleotidyl transferase" evidence="1">
    <location>
        <begin position="5"/>
        <end position="251"/>
    </location>
</feature>
<organism evidence="3 4">
    <name type="scientific">Thermus scotoductus</name>
    <dbReference type="NCBI Taxonomy" id="37636"/>
    <lineage>
        <taxon>Bacteria</taxon>
        <taxon>Thermotogati</taxon>
        <taxon>Deinococcota</taxon>
        <taxon>Deinococci</taxon>
        <taxon>Thermales</taxon>
        <taxon>Thermaceae</taxon>
        <taxon>Thermus</taxon>
    </lineage>
</organism>
<dbReference type="GO" id="GO:0004475">
    <property type="term" value="F:mannose-1-phosphate guanylyltransferase (GTP) activity"/>
    <property type="evidence" value="ECO:0007669"/>
    <property type="project" value="InterPro"/>
</dbReference>
<dbReference type="Gene3D" id="3.90.550.10">
    <property type="entry name" value="Spore Coat Polysaccharide Biosynthesis Protein SpsA, Chain A"/>
    <property type="match status" value="1"/>
</dbReference>
<dbReference type="InterPro" id="IPR005835">
    <property type="entry name" value="NTP_transferase_dom"/>
</dbReference>
<dbReference type="Pfam" id="PF22640">
    <property type="entry name" value="ManC_GMP_beta-helix"/>
    <property type="match status" value="1"/>
</dbReference>
<gene>
    <name evidence="3" type="ORF">CSW45_12700</name>
</gene>
<keyword evidence="3" id="KW-0548">Nucleotidyltransferase</keyword>